<protein>
    <recommendedName>
        <fullName evidence="4">Alkaline ceramidase</fullName>
    </recommendedName>
</protein>
<sequence>MRKRTVLAWLVAVVCFVVLMIVTPAIPQSQEYHDFADQRTFFGIPNALNVISNFPFMIIGLIGVILCHHGNYFKLRSLCQKACKGNYGVGHASMLVWPQLLLDLHTIISSRMMLALCGTGCLFFDDLRPYAVVQFAPCIAIPLMAILLPPMYTHSTYWLWAAGFYLLAKVLEAADKVIYEWTHHVVSGHTLKHLSAAMVPVFLTLMLAKRSVDSERQSLLKTWRVSWTKYREGNSNVESYTISYSNVPVEEPQ</sequence>
<dbReference type="PANTHER" id="PTHR34368:SF1">
    <property type="entry name" value="OS01G0962200 PROTEIN"/>
    <property type="match status" value="1"/>
</dbReference>
<dbReference type="AlphaFoldDB" id="A0A445E370"/>
<evidence type="ECO:0000313" key="3">
    <source>
        <dbReference type="Proteomes" id="UP000289738"/>
    </source>
</evidence>
<name>A0A445E370_ARAHY</name>
<evidence type="ECO:0008006" key="4">
    <source>
        <dbReference type="Google" id="ProtNLM"/>
    </source>
</evidence>
<keyword evidence="3" id="KW-1185">Reference proteome</keyword>
<proteinExistence type="predicted"/>
<dbReference type="EMBL" id="SDMP01000003">
    <property type="protein sequence ID" value="RYR69870.1"/>
    <property type="molecule type" value="Genomic_DNA"/>
</dbReference>
<feature type="transmembrane region" description="Helical" evidence="1">
    <location>
        <begin position="47"/>
        <end position="67"/>
    </location>
</feature>
<accession>A0A445E370</accession>
<evidence type="ECO:0000313" key="2">
    <source>
        <dbReference type="EMBL" id="RYR69870.1"/>
    </source>
</evidence>
<feature type="transmembrane region" description="Helical" evidence="1">
    <location>
        <begin position="7"/>
        <end position="27"/>
    </location>
</feature>
<dbReference type="PANTHER" id="PTHR34368">
    <property type="entry name" value="OS01G0962200 PROTEIN"/>
    <property type="match status" value="1"/>
</dbReference>
<gene>
    <name evidence="2" type="ORF">Ahy_A03g016410</name>
</gene>
<comment type="caution">
    <text evidence="2">The sequence shown here is derived from an EMBL/GenBank/DDBJ whole genome shotgun (WGS) entry which is preliminary data.</text>
</comment>
<reference evidence="2 3" key="1">
    <citation type="submission" date="2019-01" db="EMBL/GenBank/DDBJ databases">
        <title>Sequencing of cultivated peanut Arachis hypogaea provides insights into genome evolution and oil improvement.</title>
        <authorList>
            <person name="Chen X."/>
        </authorList>
    </citation>
    <scope>NUCLEOTIDE SEQUENCE [LARGE SCALE GENOMIC DNA]</scope>
    <source>
        <strain evidence="3">cv. Fuhuasheng</strain>
        <tissue evidence="2">Leaves</tissue>
    </source>
</reference>
<keyword evidence="1" id="KW-1133">Transmembrane helix</keyword>
<organism evidence="2 3">
    <name type="scientific">Arachis hypogaea</name>
    <name type="common">Peanut</name>
    <dbReference type="NCBI Taxonomy" id="3818"/>
    <lineage>
        <taxon>Eukaryota</taxon>
        <taxon>Viridiplantae</taxon>
        <taxon>Streptophyta</taxon>
        <taxon>Embryophyta</taxon>
        <taxon>Tracheophyta</taxon>
        <taxon>Spermatophyta</taxon>
        <taxon>Magnoliopsida</taxon>
        <taxon>eudicotyledons</taxon>
        <taxon>Gunneridae</taxon>
        <taxon>Pentapetalae</taxon>
        <taxon>rosids</taxon>
        <taxon>fabids</taxon>
        <taxon>Fabales</taxon>
        <taxon>Fabaceae</taxon>
        <taxon>Papilionoideae</taxon>
        <taxon>50 kb inversion clade</taxon>
        <taxon>dalbergioids sensu lato</taxon>
        <taxon>Dalbergieae</taxon>
        <taxon>Pterocarpus clade</taxon>
        <taxon>Arachis</taxon>
    </lineage>
</organism>
<dbReference type="Proteomes" id="UP000289738">
    <property type="component" value="Chromosome A03"/>
</dbReference>
<keyword evidence="1" id="KW-0812">Transmembrane</keyword>
<evidence type="ECO:0000256" key="1">
    <source>
        <dbReference type="SAM" id="Phobius"/>
    </source>
</evidence>
<keyword evidence="1" id="KW-0472">Membrane</keyword>
<feature type="transmembrane region" description="Helical" evidence="1">
    <location>
        <begin position="130"/>
        <end position="148"/>
    </location>
</feature>